<gene>
    <name evidence="2" type="ORF">PYCCODRAFT_1438600</name>
</gene>
<organism evidence="2 3">
    <name type="scientific">Trametes coccinea (strain BRFM310)</name>
    <name type="common">Pycnoporus coccineus</name>
    <dbReference type="NCBI Taxonomy" id="1353009"/>
    <lineage>
        <taxon>Eukaryota</taxon>
        <taxon>Fungi</taxon>
        <taxon>Dikarya</taxon>
        <taxon>Basidiomycota</taxon>
        <taxon>Agaricomycotina</taxon>
        <taxon>Agaricomycetes</taxon>
        <taxon>Polyporales</taxon>
        <taxon>Polyporaceae</taxon>
        <taxon>Trametes</taxon>
    </lineage>
</organism>
<dbReference type="EMBL" id="KZ084130">
    <property type="protein sequence ID" value="OSC99195.1"/>
    <property type="molecule type" value="Genomic_DNA"/>
</dbReference>
<reference evidence="2 3" key="1">
    <citation type="journal article" date="2015" name="Biotechnol. Biofuels">
        <title>Enhanced degradation of softwood versus hardwood by the white-rot fungus Pycnoporus coccineus.</title>
        <authorList>
            <person name="Couturier M."/>
            <person name="Navarro D."/>
            <person name="Chevret D."/>
            <person name="Henrissat B."/>
            <person name="Piumi F."/>
            <person name="Ruiz-Duenas F.J."/>
            <person name="Martinez A.T."/>
            <person name="Grigoriev I.V."/>
            <person name="Riley R."/>
            <person name="Lipzen A."/>
            <person name="Berrin J.G."/>
            <person name="Master E.R."/>
            <person name="Rosso M.N."/>
        </authorList>
    </citation>
    <scope>NUCLEOTIDE SEQUENCE [LARGE SCALE GENOMIC DNA]</scope>
    <source>
        <strain evidence="2 3">BRFM310</strain>
    </source>
</reference>
<evidence type="ECO:0000313" key="3">
    <source>
        <dbReference type="Proteomes" id="UP000193067"/>
    </source>
</evidence>
<protein>
    <submittedName>
        <fullName evidence="2">Uncharacterized protein</fullName>
    </submittedName>
</protein>
<name>A0A1Y2IDJ2_TRAC3</name>
<keyword evidence="3" id="KW-1185">Reference proteome</keyword>
<dbReference type="AlphaFoldDB" id="A0A1Y2IDJ2"/>
<proteinExistence type="predicted"/>
<feature type="region of interest" description="Disordered" evidence="1">
    <location>
        <begin position="36"/>
        <end position="68"/>
    </location>
</feature>
<sequence>MMVSLTVRRHIDLSFSSSHSSSYPRHVKRRTTYGEFAPSTCRPARPLTNSRNPSALSPHGTRARAGSLPRTLTSRAKHNQGRIAFNSLRPASGHRNAATDVDVPLHRSTMAALHPLSVGVGVGRTWSAERDGVPHTASVQWPIRQKLPQMEEADACRRSSCQLWSVQRTVIEGT</sequence>
<evidence type="ECO:0000313" key="2">
    <source>
        <dbReference type="EMBL" id="OSC99195.1"/>
    </source>
</evidence>
<accession>A0A1Y2IDJ2</accession>
<evidence type="ECO:0000256" key="1">
    <source>
        <dbReference type="SAM" id="MobiDB-lite"/>
    </source>
</evidence>
<dbReference type="Proteomes" id="UP000193067">
    <property type="component" value="Unassembled WGS sequence"/>
</dbReference>